<dbReference type="InterPro" id="IPR000192">
    <property type="entry name" value="Aminotrans_V_dom"/>
</dbReference>
<comment type="similarity">
    <text evidence="2">Belongs to the class-V pyridoxal-phosphate-dependent aminotransferase family. NifS/IscS subfamily.</text>
</comment>
<organism evidence="4">
    <name type="scientific">freshwater metagenome</name>
    <dbReference type="NCBI Taxonomy" id="449393"/>
    <lineage>
        <taxon>unclassified sequences</taxon>
        <taxon>metagenomes</taxon>
        <taxon>ecological metagenomes</taxon>
    </lineage>
</organism>
<sequence>MVRVTGNFGGPAPLSEVVRSALSAAFEAGWADPKKLSQAATRSRILESHALESIATGLELAVDEIEIVGEEELATYLAISGFLTPESELSVGSIDRGKVRALTRNHQHHRVIPVDPQGRLIPQSFSRGSVLSLQVANGETGIRQNLETLSASAEIVVMDATTSGPRISLGQRWDAAIFSSQSWGGPAGIAVIAIRNAQRWRYPLPHIAPIRTPGGYSLPLLLAASVALENFSEDRAHVREINQRFRLAIVQAIPGTICVGDVNDSLPHLLTVIIPNTISEMVVRDLDAMGITVEAGSACSPIDLTPSHVLAAMGLPTEGAIRIRFRDNHTHDEIDELVKSLVKVCSDL</sequence>
<dbReference type="EMBL" id="JNSK01000015">
    <property type="protein sequence ID" value="KGA19197.1"/>
    <property type="molecule type" value="Genomic_DNA"/>
</dbReference>
<gene>
    <name evidence="4" type="ORF">GM50_6350</name>
</gene>
<feature type="domain" description="Aminotransferase class V" evidence="3">
    <location>
        <begin position="230"/>
        <end position="337"/>
    </location>
</feature>
<evidence type="ECO:0000259" key="3">
    <source>
        <dbReference type="Pfam" id="PF00266"/>
    </source>
</evidence>
<dbReference type="Gene3D" id="3.40.640.10">
    <property type="entry name" value="Type I PLP-dependent aspartate aminotransferase-like (Major domain)"/>
    <property type="match status" value="1"/>
</dbReference>
<evidence type="ECO:0000256" key="1">
    <source>
        <dbReference type="ARBA" id="ARBA00001933"/>
    </source>
</evidence>
<comment type="caution">
    <text evidence="4">The sequence shown here is derived from an EMBL/GenBank/DDBJ whole genome shotgun (WGS) entry which is preliminary data.</text>
</comment>
<dbReference type="PANTHER" id="PTHR11601">
    <property type="entry name" value="CYSTEINE DESULFURYLASE FAMILY MEMBER"/>
    <property type="match status" value="1"/>
</dbReference>
<protein>
    <recommendedName>
        <fullName evidence="3">Aminotransferase class V domain-containing protein</fullName>
    </recommendedName>
</protein>
<dbReference type="InterPro" id="IPR015422">
    <property type="entry name" value="PyrdxlP-dep_Trfase_small"/>
</dbReference>
<comment type="cofactor">
    <cofactor evidence="1">
        <name>pyridoxal 5'-phosphate</name>
        <dbReference type="ChEBI" id="CHEBI:597326"/>
    </cofactor>
</comment>
<dbReference type="SUPFAM" id="SSF53383">
    <property type="entry name" value="PLP-dependent transferases"/>
    <property type="match status" value="1"/>
</dbReference>
<dbReference type="AlphaFoldDB" id="A0A094Q701"/>
<dbReference type="InterPro" id="IPR015424">
    <property type="entry name" value="PyrdxlP-dep_Trfase"/>
</dbReference>
<dbReference type="InterPro" id="IPR015421">
    <property type="entry name" value="PyrdxlP-dep_Trfase_major"/>
</dbReference>
<dbReference type="Pfam" id="PF00266">
    <property type="entry name" value="Aminotran_5"/>
    <property type="match status" value="1"/>
</dbReference>
<evidence type="ECO:0000313" key="4">
    <source>
        <dbReference type="EMBL" id="KGA19197.1"/>
    </source>
</evidence>
<dbReference type="PANTHER" id="PTHR11601:SF34">
    <property type="entry name" value="CYSTEINE DESULFURASE"/>
    <property type="match status" value="1"/>
</dbReference>
<proteinExistence type="inferred from homology"/>
<accession>A0A094Q701</accession>
<dbReference type="Gene3D" id="3.90.1150.10">
    <property type="entry name" value="Aspartate Aminotransferase, domain 1"/>
    <property type="match status" value="1"/>
</dbReference>
<name>A0A094Q701_9ZZZZ</name>
<evidence type="ECO:0000256" key="2">
    <source>
        <dbReference type="ARBA" id="ARBA00006490"/>
    </source>
</evidence>
<reference evidence="4" key="1">
    <citation type="submission" date="2014-05" db="EMBL/GenBank/DDBJ databases">
        <title>Key roles for freshwater Actinobacteria revealed by deep metagenomic sequencing.</title>
        <authorList>
            <person name="Ghai R."/>
            <person name="Mizuno C.M."/>
            <person name="Picazo A."/>
            <person name="Camacho A."/>
            <person name="Rodriguez-Valera F."/>
        </authorList>
    </citation>
    <scope>NUCLEOTIDE SEQUENCE</scope>
</reference>